<feature type="region of interest" description="Disordered" evidence="1">
    <location>
        <begin position="25"/>
        <end position="49"/>
    </location>
</feature>
<dbReference type="EMBL" id="SNRW01000752">
    <property type="protein sequence ID" value="KAA6399444.1"/>
    <property type="molecule type" value="Genomic_DNA"/>
</dbReference>
<dbReference type="AlphaFoldDB" id="A0A5J4WWM9"/>
<evidence type="ECO:0000256" key="1">
    <source>
        <dbReference type="SAM" id="MobiDB-lite"/>
    </source>
</evidence>
<name>A0A5J4WWM9_9EUKA</name>
<feature type="compositionally biased region" description="Gly residues" evidence="1">
    <location>
        <begin position="36"/>
        <end position="49"/>
    </location>
</feature>
<accession>A0A5J4WWM9</accession>
<comment type="caution">
    <text evidence="2">The sequence shown here is derived from an EMBL/GenBank/DDBJ whole genome shotgun (WGS) entry which is preliminary data.</text>
</comment>
<gene>
    <name evidence="2" type="ORF">EZS28_005027</name>
</gene>
<sequence length="86" mass="9107">MLSIVYNRKQIKDVNKLIQLSLRVGGSRGAKPPQVGGLGGGSPPSRGKGGAAPFQDNYCVLYGNLLGLQPMPAQQCCCPPKKLKLQ</sequence>
<dbReference type="Proteomes" id="UP000324800">
    <property type="component" value="Unassembled WGS sequence"/>
</dbReference>
<organism evidence="2 3">
    <name type="scientific">Streblomastix strix</name>
    <dbReference type="NCBI Taxonomy" id="222440"/>
    <lineage>
        <taxon>Eukaryota</taxon>
        <taxon>Metamonada</taxon>
        <taxon>Preaxostyla</taxon>
        <taxon>Oxymonadida</taxon>
        <taxon>Streblomastigidae</taxon>
        <taxon>Streblomastix</taxon>
    </lineage>
</organism>
<evidence type="ECO:0000313" key="2">
    <source>
        <dbReference type="EMBL" id="KAA6399444.1"/>
    </source>
</evidence>
<protein>
    <submittedName>
        <fullName evidence="2">Uncharacterized protein</fullName>
    </submittedName>
</protein>
<evidence type="ECO:0000313" key="3">
    <source>
        <dbReference type="Proteomes" id="UP000324800"/>
    </source>
</evidence>
<reference evidence="2 3" key="1">
    <citation type="submission" date="2019-03" db="EMBL/GenBank/DDBJ databases">
        <title>Single cell metagenomics reveals metabolic interactions within the superorganism composed of flagellate Streblomastix strix and complex community of Bacteroidetes bacteria on its surface.</title>
        <authorList>
            <person name="Treitli S.C."/>
            <person name="Kolisko M."/>
            <person name="Husnik F."/>
            <person name="Keeling P."/>
            <person name="Hampl V."/>
        </authorList>
    </citation>
    <scope>NUCLEOTIDE SEQUENCE [LARGE SCALE GENOMIC DNA]</scope>
    <source>
        <strain evidence="2">ST1C</strain>
    </source>
</reference>
<proteinExistence type="predicted"/>